<dbReference type="PROSITE" id="PS50164">
    <property type="entry name" value="GIY_YIG"/>
    <property type="match status" value="1"/>
</dbReference>
<dbReference type="Proteomes" id="UP000284557">
    <property type="component" value="Unassembled WGS sequence"/>
</dbReference>
<sequence length="259" mass="29493">MQIGRDIMTATGEFRLSLTKAMADQLEEALRQLVPSPLQGEELADVATRGGVYQLYRRGDLVYVGKADTSLQERLDQHRRKIRGRVNVTLDEMTFTALYVVEDLSAFAPEKLLIDRYKAERTSPWNFNGFGNKDPGRERDTSAVEVSHFDSLYPANSDWICTSIAAGSHRLVDLLATLKKELPFVFRYQDGNMKKSSQPKLYHDTIVEIPEAGMTADDIFAEIALYLPADWQITAFPGYVIMYREQKAYKHAWKIYQGP</sequence>
<dbReference type="SUPFAM" id="SSF82771">
    <property type="entry name" value="GIY-YIG endonuclease"/>
    <property type="match status" value="1"/>
</dbReference>
<dbReference type="AlphaFoldDB" id="A0ABD7HH97"/>
<organism evidence="2 3">
    <name type="scientific">Mycobacteroides abscessus</name>
    <dbReference type="NCBI Taxonomy" id="36809"/>
    <lineage>
        <taxon>Bacteria</taxon>
        <taxon>Bacillati</taxon>
        <taxon>Actinomycetota</taxon>
        <taxon>Actinomycetes</taxon>
        <taxon>Mycobacteriales</taxon>
        <taxon>Mycobacteriaceae</taxon>
        <taxon>Mycobacteroides</taxon>
    </lineage>
</organism>
<dbReference type="RefSeq" id="WP_100472483.1">
    <property type="nucleotide sequence ID" value="NZ_CP029076.1"/>
</dbReference>
<name>A0ABD7HH97_9MYCO</name>
<feature type="domain" description="GIY-YIG" evidence="1">
    <location>
        <begin position="48"/>
        <end position="127"/>
    </location>
</feature>
<dbReference type="InterPro" id="IPR018575">
    <property type="entry name" value="Restrct_endonuc_II_Eco29kI"/>
</dbReference>
<proteinExistence type="predicted"/>
<gene>
    <name evidence="2" type="ORF">D2E76_25115</name>
</gene>
<dbReference type="Gene3D" id="3.40.1440.10">
    <property type="entry name" value="GIY-YIG endonuclease"/>
    <property type="match status" value="1"/>
</dbReference>
<evidence type="ECO:0000259" key="1">
    <source>
        <dbReference type="PROSITE" id="PS50164"/>
    </source>
</evidence>
<comment type="caution">
    <text evidence="2">The sequence shown here is derived from an EMBL/GenBank/DDBJ whole genome shotgun (WGS) entry which is preliminary data.</text>
</comment>
<reference evidence="2 3" key="1">
    <citation type="submission" date="2018-08" db="EMBL/GenBank/DDBJ databases">
        <title>Linezolid Resistance in Mycobacterium abscessus: MIC Distribution and Comprehensive Investigation of Resistance Mechanisms.</title>
        <authorList>
            <person name="Ye M."/>
            <person name="Xu L."/>
            <person name="Zou Y."/>
            <person name="Li B."/>
            <person name="Guo Q."/>
            <person name="Zhang Y."/>
            <person name="Zhan M."/>
            <person name="Xu B."/>
            <person name="Yu F."/>
            <person name="Zhang Z."/>
            <person name="Chu H."/>
        </authorList>
    </citation>
    <scope>NUCLEOTIDE SEQUENCE [LARGE SCALE GENOMIC DNA]</scope>
    <source>
        <strain evidence="2 3">G143</strain>
    </source>
</reference>
<protein>
    <submittedName>
        <fullName evidence="2">Eco29kI family restriction endonuclease</fullName>
    </submittedName>
</protein>
<dbReference type="InterPro" id="IPR000305">
    <property type="entry name" value="GIY-YIG_endonuc"/>
</dbReference>
<dbReference type="Pfam" id="PF09517">
    <property type="entry name" value="RE_Eco29kI"/>
    <property type="match status" value="1"/>
</dbReference>
<dbReference type="EMBL" id="QXBN01000031">
    <property type="protein sequence ID" value="RIT29529.1"/>
    <property type="molecule type" value="Genomic_DNA"/>
</dbReference>
<evidence type="ECO:0000313" key="2">
    <source>
        <dbReference type="EMBL" id="RIT29529.1"/>
    </source>
</evidence>
<dbReference type="GO" id="GO:0004519">
    <property type="term" value="F:endonuclease activity"/>
    <property type="evidence" value="ECO:0007669"/>
    <property type="project" value="UniProtKB-KW"/>
</dbReference>
<keyword evidence="2" id="KW-0540">Nuclease</keyword>
<evidence type="ECO:0000313" key="3">
    <source>
        <dbReference type="Proteomes" id="UP000284557"/>
    </source>
</evidence>
<dbReference type="InterPro" id="IPR035901">
    <property type="entry name" value="GIY-YIG_endonuc_sf"/>
</dbReference>
<keyword evidence="2" id="KW-0255">Endonuclease</keyword>
<accession>A0ABD7HH97</accession>
<keyword evidence="2" id="KW-0378">Hydrolase</keyword>